<name>A0A7J8CIZ8_ROUAE</name>
<evidence type="ECO:0000313" key="2">
    <source>
        <dbReference type="Proteomes" id="UP000593571"/>
    </source>
</evidence>
<accession>A0A7J8CIZ8</accession>
<keyword evidence="2" id="KW-1185">Reference proteome</keyword>
<comment type="caution">
    <text evidence="1">The sequence shown here is derived from an EMBL/GenBank/DDBJ whole genome shotgun (WGS) entry which is preliminary data.</text>
</comment>
<sequence>MGSESDSPRFLNQGAVNTWGWVILHCGDCPVHCRMFNSIPSLYPVDTIGSTPAVTTSNFPRHCQNTLGYSLTVHLVPRLRTTSLAYNLSLASLFLSCMVFGKLPKPQELHFTRLKSGDHFICLSGLL</sequence>
<dbReference type="Proteomes" id="UP000593571">
    <property type="component" value="Unassembled WGS sequence"/>
</dbReference>
<organism evidence="1 2">
    <name type="scientific">Rousettus aegyptiacus</name>
    <name type="common">Egyptian fruit bat</name>
    <name type="synonym">Pteropus aegyptiacus</name>
    <dbReference type="NCBI Taxonomy" id="9407"/>
    <lineage>
        <taxon>Eukaryota</taxon>
        <taxon>Metazoa</taxon>
        <taxon>Chordata</taxon>
        <taxon>Craniata</taxon>
        <taxon>Vertebrata</taxon>
        <taxon>Euteleostomi</taxon>
        <taxon>Mammalia</taxon>
        <taxon>Eutheria</taxon>
        <taxon>Laurasiatheria</taxon>
        <taxon>Chiroptera</taxon>
        <taxon>Yinpterochiroptera</taxon>
        <taxon>Pteropodoidea</taxon>
        <taxon>Pteropodidae</taxon>
        <taxon>Rousettinae</taxon>
        <taxon>Rousettus</taxon>
    </lineage>
</organism>
<proteinExistence type="predicted"/>
<reference evidence="1 2" key="1">
    <citation type="journal article" date="2020" name="Nature">
        <title>Six reference-quality genomes reveal evolution of bat adaptations.</title>
        <authorList>
            <person name="Jebb D."/>
            <person name="Huang Z."/>
            <person name="Pippel M."/>
            <person name="Hughes G.M."/>
            <person name="Lavrichenko K."/>
            <person name="Devanna P."/>
            <person name="Winkler S."/>
            <person name="Jermiin L.S."/>
            <person name="Skirmuntt E.C."/>
            <person name="Katzourakis A."/>
            <person name="Burkitt-Gray L."/>
            <person name="Ray D.A."/>
            <person name="Sullivan K.A.M."/>
            <person name="Roscito J.G."/>
            <person name="Kirilenko B.M."/>
            <person name="Davalos L.M."/>
            <person name="Corthals A.P."/>
            <person name="Power M.L."/>
            <person name="Jones G."/>
            <person name="Ransome R.D."/>
            <person name="Dechmann D.K.N."/>
            <person name="Locatelli A.G."/>
            <person name="Puechmaille S.J."/>
            <person name="Fedrigo O."/>
            <person name="Jarvis E.D."/>
            <person name="Hiller M."/>
            <person name="Vernes S.C."/>
            <person name="Myers E.W."/>
            <person name="Teeling E.C."/>
        </authorList>
    </citation>
    <scope>NUCLEOTIDE SEQUENCE [LARGE SCALE GENOMIC DNA]</scope>
    <source>
        <strain evidence="1">MRouAeg1</strain>
        <tissue evidence="1">Muscle</tissue>
    </source>
</reference>
<evidence type="ECO:0000313" key="1">
    <source>
        <dbReference type="EMBL" id="KAF6410759.1"/>
    </source>
</evidence>
<dbReference type="AlphaFoldDB" id="A0A7J8CIZ8"/>
<gene>
    <name evidence="1" type="ORF">HJG63_009196</name>
</gene>
<dbReference type="EMBL" id="JACASE010000014">
    <property type="protein sequence ID" value="KAF6410759.1"/>
    <property type="molecule type" value="Genomic_DNA"/>
</dbReference>
<protein>
    <submittedName>
        <fullName evidence="1">Uncharacterized protein</fullName>
    </submittedName>
</protein>